<comment type="function">
    <text evidence="1">Could possibly oxidize fatty acids using specific components.</text>
</comment>
<organism evidence="7 8">
    <name type="scientific">Fodinicola feengrottensis</name>
    <dbReference type="NCBI Taxonomy" id="435914"/>
    <lineage>
        <taxon>Bacteria</taxon>
        <taxon>Bacillati</taxon>
        <taxon>Actinomycetota</taxon>
        <taxon>Actinomycetes</taxon>
        <taxon>Mycobacteriales</taxon>
        <taxon>Fodinicola</taxon>
    </lineage>
</organism>
<sequence>MSGTGQRAVEVEWVGEIGVIWLNRPAALNAVNGALIEGLVDALRTIRERPAAAVVLAGRGRSFCAGHDLKAPPVPPDELASRLVRLQEITRLIRLLPVPVVAAVQGYAVGAGAEFALGCDLVLAADDAVFRFPEVELGLSVTGGATRLLALLVGPLKAKELLLLGEPVTAAQAVGLGLVNRTVPAHELLDAALAWAGKLAMLPRLSLALAKKALDAGIDSTVEAALEQEISDALESQRHG</sequence>
<gene>
    <name evidence="7" type="ORF">GCM10009765_83890</name>
</gene>
<evidence type="ECO:0000256" key="6">
    <source>
        <dbReference type="RuleBase" id="RU003707"/>
    </source>
</evidence>
<dbReference type="Proteomes" id="UP001500618">
    <property type="component" value="Unassembled WGS sequence"/>
</dbReference>
<keyword evidence="8" id="KW-1185">Reference proteome</keyword>
<comment type="similarity">
    <text evidence="2 6">Belongs to the enoyl-CoA hydratase/isomerase family.</text>
</comment>
<comment type="caution">
    <text evidence="7">The sequence shown here is derived from an EMBL/GenBank/DDBJ whole genome shotgun (WGS) entry which is preliminary data.</text>
</comment>
<evidence type="ECO:0000256" key="2">
    <source>
        <dbReference type="ARBA" id="ARBA00005254"/>
    </source>
</evidence>
<dbReference type="EMBL" id="BAAANY010000056">
    <property type="protein sequence ID" value="GAA1723147.1"/>
    <property type="molecule type" value="Genomic_DNA"/>
</dbReference>
<dbReference type="InterPro" id="IPR029045">
    <property type="entry name" value="ClpP/crotonase-like_dom_sf"/>
</dbReference>
<protein>
    <submittedName>
        <fullName evidence="7">Enoyl-CoA hydratase/isomerase family protein</fullName>
    </submittedName>
</protein>
<evidence type="ECO:0000313" key="8">
    <source>
        <dbReference type="Proteomes" id="UP001500618"/>
    </source>
</evidence>
<reference evidence="7 8" key="1">
    <citation type="journal article" date="2019" name="Int. J. Syst. Evol. Microbiol.">
        <title>The Global Catalogue of Microorganisms (GCM) 10K type strain sequencing project: providing services to taxonomists for standard genome sequencing and annotation.</title>
        <authorList>
            <consortium name="The Broad Institute Genomics Platform"/>
            <consortium name="The Broad Institute Genome Sequencing Center for Infectious Disease"/>
            <person name="Wu L."/>
            <person name="Ma J."/>
        </authorList>
    </citation>
    <scope>NUCLEOTIDE SEQUENCE [LARGE SCALE GENOMIC DNA]</scope>
    <source>
        <strain evidence="7 8">JCM 14718</strain>
    </source>
</reference>
<evidence type="ECO:0000256" key="4">
    <source>
        <dbReference type="ARBA" id="ARBA00023709"/>
    </source>
</evidence>
<dbReference type="PANTHER" id="PTHR11941:SF54">
    <property type="entry name" value="ENOYL-COA HYDRATASE, MITOCHONDRIAL"/>
    <property type="match status" value="1"/>
</dbReference>
<proteinExistence type="inferred from homology"/>
<dbReference type="SUPFAM" id="SSF52096">
    <property type="entry name" value="ClpP/crotonase"/>
    <property type="match status" value="1"/>
</dbReference>
<dbReference type="PANTHER" id="PTHR11941">
    <property type="entry name" value="ENOYL-COA HYDRATASE-RELATED"/>
    <property type="match status" value="1"/>
</dbReference>
<accession>A0ABN2JD99</accession>
<evidence type="ECO:0000256" key="1">
    <source>
        <dbReference type="ARBA" id="ARBA00002994"/>
    </source>
</evidence>
<dbReference type="CDD" id="cd06558">
    <property type="entry name" value="crotonase-like"/>
    <property type="match status" value="1"/>
</dbReference>
<comment type="catalytic activity">
    <reaction evidence="5">
        <text>a 4-saturated-(3S)-3-hydroxyacyl-CoA = a (3E)-enoyl-CoA + H2O</text>
        <dbReference type="Rhea" id="RHEA:20724"/>
        <dbReference type="ChEBI" id="CHEBI:15377"/>
        <dbReference type="ChEBI" id="CHEBI:58521"/>
        <dbReference type="ChEBI" id="CHEBI:137480"/>
        <dbReference type="EC" id="4.2.1.17"/>
    </reaction>
</comment>
<dbReference type="RefSeq" id="WP_344315533.1">
    <property type="nucleotide sequence ID" value="NZ_BAAANY010000056.1"/>
</dbReference>
<dbReference type="PROSITE" id="PS00166">
    <property type="entry name" value="ENOYL_COA_HYDRATASE"/>
    <property type="match status" value="1"/>
</dbReference>
<evidence type="ECO:0000256" key="3">
    <source>
        <dbReference type="ARBA" id="ARBA00022832"/>
    </source>
</evidence>
<keyword evidence="3" id="KW-0443">Lipid metabolism</keyword>
<keyword evidence="3" id="KW-0276">Fatty acid metabolism</keyword>
<dbReference type="Gene3D" id="3.90.226.10">
    <property type="entry name" value="2-enoyl-CoA Hydratase, Chain A, domain 1"/>
    <property type="match status" value="1"/>
</dbReference>
<dbReference type="InterPro" id="IPR018376">
    <property type="entry name" value="Enoyl-CoA_hyd/isom_CS"/>
</dbReference>
<comment type="catalytic activity">
    <reaction evidence="4">
        <text>a (3S)-3-hydroxyacyl-CoA = a (2E)-enoyl-CoA + H2O</text>
        <dbReference type="Rhea" id="RHEA:16105"/>
        <dbReference type="ChEBI" id="CHEBI:15377"/>
        <dbReference type="ChEBI" id="CHEBI:57318"/>
        <dbReference type="ChEBI" id="CHEBI:58856"/>
        <dbReference type="EC" id="4.2.1.17"/>
    </reaction>
</comment>
<evidence type="ECO:0000313" key="7">
    <source>
        <dbReference type="EMBL" id="GAA1723147.1"/>
    </source>
</evidence>
<evidence type="ECO:0000256" key="5">
    <source>
        <dbReference type="ARBA" id="ARBA00023717"/>
    </source>
</evidence>
<dbReference type="Pfam" id="PF00378">
    <property type="entry name" value="ECH_1"/>
    <property type="match status" value="1"/>
</dbReference>
<dbReference type="InterPro" id="IPR001753">
    <property type="entry name" value="Enoyl-CoA_hydra/iso"/>
</dbReference>
<name>A0ABN2JD99_9ACTN</name>